<name>A0ABS8KYX3_9HYPH</name>
<evidence type="ECO:0000313" key="2">
    <source>
        <dbReference type="Proteomes" id="UP001198862"/>
    </source>
</evidence>
<dbReference type="InterPro" id="IPR021333">
    <property type="entry name" value="DUF2946"/>
</dbReference>
<protein>
    <recommendedName>
        <fullName evidence="3">DUF2946 domain-containing protein</fullName>
    </recommendedName>
</protein>
<dbReference type="EMBL" id="JAJISD010000009">
    <property type="protein sequence ID" value="MCC8431248.1"/>
    <property type="molecule type" value="Genomic_DNA"/>
</dbReference>
<gene>
    <name evidence="1" type="ORF">LJ725_19920</name>
</gene>
<dbReference type="RefSeq" id="WP_230552474.1">
    <property type="nucleotide sequence ID" value="NZ_JAJISD010000009.1"/>
</dbReference>
<comment type="caution">
    <text evidence="1">The sequence shown here is derived from an EMBL/GenBank/DDBJ whole genome shotgun (WGS) entry which is preliminary data.</text>
</comment>
<dbReference type="Proteomes" id="UP001198862">
    <property type="component" value="Unassembled WGS sequence"/>
</dbReference>
<keyword evidence="2" id="KW-1185">Reference proteome</keyword>
<reference evidence="1 2" key="1">
    <citation type="submission" date="2021-11" db="EMBL/GenBank/DDBJ databases">
        <authorList>
            <person name="Lee D.-H."/>
            <person name="Kim S.-B."/>
        </authorList>
    </citation>
    <scope>NUCLEOTIDE SEQUENCE [LARGE SCALE GENOMIC DNA]</scope>
    <source>
        <strain evidence="1 2">KCTC 52223</strain>
    </source>
</reference>
<evidence type="ECO:0000313" key="1">
    <source>
        <dbReference type="EMBL" id="MCC8431248.1"/>
    </source>
</evidence>
<dbReference type="Pfam" id="PF11162">
    <property type="entry name" value="DUF2946"/>
    <property type="match status" value="1"/>
</dbReference>
<accession>A0ABS8KYX3</accession>
<proteinExistence type="predicted"/>
<evidence type="ECO:0008006" key="3">
    <source>
        <dbReference type="Google" id="ProtNLM"/>
    </source>
</evidence>
<sequence>MVRKRPDQGWRAAAFAVALFAITLNFLQPLAHAVLMRDGGPEAAARTWGVFCLPTVDEDGSQAPGQTAGKLHECCLGLAHAPVLGEPATTAFLLVEPAAEAIVFAGNDEALAPVGIRDGPHRPRGPPSHV</sequence>
<organism evidence="1 2">
    <name type="scientific">Reyranella aquatilis</name>
    <dbReference type="NCBI Taxonomy" id="2035356"/>
    <lineage>
        <taxon>Bacteria</taxon>
        <taxon>Pseudomonadati</taxon>
        <taxon>Pseudomonadota</taxon>
        <taxon>Alphaproteobacteria</taxon>
        <taxon>Hyphomicrobiales</taxon>
        <taxon>Reyranellaceae</taxon>
        <taxon>Reyranella</taxon>
    </lineage>
</organism>